<dbReference type="PROSITE" id="PS01095">
    <property type="entry name" value="GH18_1"/>
    <property type="match status" value="1"/>
</dbReference>
<dbReference type="GO" id="GO:0004519">
    <property type="term" value="F:endonuclease activity"/>
    <property type="evidence" value="ECO:0007669"/>
    <property type="project" value="UniProtKB-KW"/>
</dbReference>
<keyword evidence="2" id="KW-0255">Endonuclease</keyword>
<feature type="domain" description="TNase-like" evidence="5">
    <location>
        <begin position="15"/>
        <end position="134"/>
    </location>
</feature>
<dbReference type="InterPro" id="IPR035437">
    <property type="entry name" value="SNase_OB-fold_sf"/>
</dbReference>
<dbReference type="PANTHER" id="PTHR12302:SF3">
    <property type="entry name" value="SERINE_THREONINE-PROTEIN KINASE 31"/>
    <property type="match status" value="1"/>
</dbReference>
<keyword evidence="1" id="KW-0540">Nuclease</keyword>
<dbReference type="InterPro" id="IPR001579">
    <property type="entry name" value="Glyco_hydro_18_chit_AS"/>
</dbReference>
<keyword evidence="3" id="KW-0378">Hydrolase</keyword>
<evidence type="ECO:0000256" key="2">
    <source>
        <dbReference type="ARBA" id="ARBA00022759"/>
    </source>
</evidence>
<protein>
    <submittedName>
        <fullName evidence="6">Nuclease</fullName>
    </submittedName>
</protein>
<dbReference type="PROSITE" id="PS50830">
    <property type="entry name" value="TNASE_3"/>
    <property type="match status" value="1"/>
</dbReference>
<dbReference type="GO" id="GO:0004553">
    <property type="term" value="F:hydrolase activity, hydrolyzing O-glycosyl compounds"/>
    <property type="evidence" value="ECO:0007669"/>
    <property type="project" value="InterPro"/>
</dbReference>
<evidence type="ECO:0000256" key="1">
    <source>
        <dbReference type="ARBA" id="ARBA00022722"/>
    </source>
</evidence>
<dbReference type="CDD" id="cd00175">
    <property type="entry name" value="SNc"/>
    <property type="match status" value="1"/>
</dbReference>
<evidence type="ECO:0000256" key="3">
    <source>
        <dbReference type="ARBA" id="ARBA00022801"/>
    </source>
</evidence>
<accession>A0A8S5L7N6</accession>
<sequence>MKAILLFFLIMSGLFGFEGKVVRVSDGDTIVVLTQDKEQIKVRLNGIDAPEKKQSFGKQSTKFLSNLVAGKTVEVKKEGNDRYGRTIGTIILDGVDINKEIVASGYAWAFRKYSKKYAPDESNAKHKKLGLWAEEDPTPPWKYRKR</sequence>
<evidence type="ECO:0000256" key="4">
    <source>
        <dbReference type="SAM" id="MobiDB-lite"/>
    </source>
</evidence>
<dbReference type="PROSITE" id="PS01123">
    <property type="entry name" value="TNASE_1"/>
    <property type="match status" value="1"/>
</dbReference>
<evidence type="ECO:0000313" key="6">
    <source>
        <dbReference type="EMBL" id="DAD65935.1"/>
    </source>
</evidence>
<dbReference type="GO" id="GO:0003676">
    <property type="term" value="F:nucleic acid binding"/>
    <property type="evidence" value="ECO:0007669"/>
    <property type="project" value="InterPro"/>
</dbReference>
<proteinExistence type="predicted"/>
<name>A0A8S5L7N6_9CAUD</name>
<evidence type="ECO:0000259" key="5">
    <source>
        <dbReference type="PROSITE" id="PS50830"/>
    </source>
</evidence>
<organism evidence="6">
    <name type="scientific">Siphoviridae sp. ctgFB34</name>
    <dbReference type="NCBI Taxonomy" id="2823591"/>
    <lineage>
        <taxon>Viruses</taxon>
        <taxon>Duplodnaviria</taxon>
        <taxon>Heunggongvirae</taxon>
        <taxon>Uroviricota</taxon>
        <taxon>Caudoviricetes</taxon>
    </lineage>
</organism>
<dbReference type="InterPro" id="IPR002071">
    <property type="entry name" value="Thermonucl_AS"/>
</dbReference>
<dbReference type="SUPFAM" id="SSF50199">
    <property type="entry name" value="Staphylococcal nuclease"/>
    <property type="match status" value="1"/>
</dbReference>
<dbReference type="EMBL" id="BK014651">
    <property type="protein sequence ID" value="DAD65935.1"/>
    <property type="molecule type" value="Genomic_DNA"/>
</dbReference>
<dbReference type="PANTHER" id="PTHR12302">
    <property type="entry name" value="EBNA2 BINDING PROTEIN P100"/>
    <property type="match status" value="1"/>
</dbReference>
<dbReference type="GO" id="GO:0005975">
    <property type="term" value="P:carbohydrate metabolic process"/>
    <property type="evidence" value="ECO:0007669"/>
    <property type="project" value="InterPro"/>
</dbReference>
<dbReference type="SMART" id="SM00318">
    <property type="entry name" value="SNc"/>
    <property type="match status" value="1"/>
</dbReference>
<dbReference type="Gene3D" id="2.40.50.90">
    <property type="match status" value="1"/>
</dbReference>
<reference evidence="6" key="1">
    <citation type="journal article" date="2021" name="Proc. Natl. Acad. Sci. U.S.A.">
        <title>A Catalog of Tens of Thousands of Viruses from Human Metagenomes Reveals Hidden Associations with Chronic Diseases.</title>
        <authorList>
            <person name="Tisza M.J."/>
            <person name="Buck C.B."/>
        </authorList>
    </citation>
    <scope>NUCLEOTIDE SEQUENCE</scope>
    <source>
        <strain evidence="6">CtgFB34</strain>
    </source>
</reference>
<feature type="region of interest" description="Disordered" evidence="4">
    <location>
        <begin position="119"/>
        <end position="146"/>
    </location>
</feature>
<dbReference type="InterPro" id="IPR016071">
    <property type="entry name" value="Staphylococal_nuclease_OB-fold"/>
</dbReference>
<dbReference type="Pfam" id="PF00565">
    <property type="entry name" value="SNase"/>
    <property type="match status" value="1"/>
</dbReference>